<protein>
    <submittedName>
        <fullName evidence="2">Chemosensory protein 11</fullName>
    </submittedName>
</protein>
<feature type="chain" id="PRO_5037317358" evidence="1">
    <location>
        <begin position="22"/>
        <end position="154"/>
    </location>
</feature>
<dbReference type="Pfam" id="PF03392">
    <property type="entry name" value="OS-D"/>
    <property type="match status" value="1"/>
</dbReference>
<feature type="signal peptide" evidence="1">
    <location>
        <begin position="1"/>
        <end position="21"/>
    </location>
</feature>
<name>A0A978W7B7_9NEOP</name>
<evidence type="ECO:0000256" key="1">
    <source>
        <dbReference type="SAM" id="SignalP"/>
    </source>
</evidence>
<dbReference type="EMBL" id="MW717408">
    <property type="protein sequence ID" value="UVB79214.1"/>
    <property type="molecule type" value="mRNA"/>
</dbReference>
<dbReference type="AlphaFoldDB" id="A0A978W7B7"/>
<evidence type="ECO:0000313" key="2">
    <source>
        <dbReference type="EMBL" id="UVB79214.1"/>
    </source>
</evidence>
<dbReference type="InterPro" id="IPR005055">
    <property type="entry name" value="A10/PebIII"/>
</dbReference>
<accession>A0A978W7B7</accession>
<reference evidence="2" key="1">
    <citation type="journal article" date="2021" name="Zhi Wu Bao Hu">
        <title>Identification and Analysis of Chemosensory Gene of Yellow Leaf Borer.</title>
        <authorList>
            <person name="Li Z."/>
            <person name="Liu L."/>
            <person name="Yang B."/>
            <person name="Yan S."/>
            <person name="Wang G."/>
        </authorList>
    </citation>
    <scope>NUCLEOTIDE SEQUENCE</scope>
    <source>
        <strain evidence="2">ZC1996112</strain>
        <tissue evidence="2">Antennae and mouthparts</tissue>
    </source>
</reference>
<proteinExistence type="evidence at transcript level"/>
<organism evidence="2">
    <name type="scientific">Heortia vitessoides</name>
    <dbReference type="NCBI Taxonomy" id="1557813"/>
    <lineage>
        <taxon>Eukaryota</taxon>
        <taxon>Metazoa</taxon>
        <taxon>Ecdysozoa</taxon>
        <taxon>Arthropoda</taxon>
        <taxon>Hexapoda</taxon>
        <taxon>Insecta</taxon>
        <taxon>Pterygota</taxon>
        <taxon>Neoptera</taxon>
        <taxon>Endopterygota</taxon>
        <taxon>Lepidoptera</taxon>
        <taxon>Glossata</taxon>
        <taxon>Ditrysia</taxon>
        <taxon>Pyraloidea</taxon>
        <taxon>Crambidae</taxon>
        <taxon>Heortia</taxon>
    </lineage>
</organism>
<dbReference type="SUPFAM" id="SSF100910">
    <property type="entry name" value="Chemosensory protein Csp2"/>
    <property type="match status" value="1"/>
</dbReference>
<keyword evidence="1" id="KW-0732">Signal</keyword>
<dbReference type="Gene3D" id="1.10.2080.10">
    <property type="entry name" value="Insect odorant-binding protein A10/Ejaculatory bulb-specific protein 3"/>
    <property type="match status" value="1"/>
</dbReference>
<sequence length="154" mass="17448">MYPQLAIVSGLLCLISSETTAPGIDRRFSDGVKSNGYRMIYGNEDISIINNVVDEMEKYNPLKENRRTMMETLHPLAPEDVKCMMSVDRYCSHSMLKTKEVLIQALKNDCEKCTNDEKDNAGLVAAAMMAYEPVAWKLFLTRYDGLSRVQRILG</sequence>
<dbReference type="InterPro" id="IPR036682">
    <property type="entry name" value="OS_D_A10/PebIII_sf"/>
</dbReference>